<keyword evidence="2" id="KW-1185">Reference proteome</keyword>
<evidence type="ECO:0000313" key="1">
    <source>
        <dbReference type="EMBL" id="MBD1381337.1"/>
    </source>
</evidence>
<sequence length="60" mass="6588">MLREGDRIEVFSAGASIGKGTFLRFADAGEAAPHTILVWFDEGDQSLHATDLTTLNIRRI</sequence>
<comment type="caution">
    <text evidence="1">The sequence shown here is derived from an EMBL/GenBank/DDBJ whole genome shotgun (WGS) entry which is preliminary data.</text>
</comment>
<evidence type="ECO:0000313" key="2">
    <source>
        <dbReference type="Proteomes" id="UP000626844"/>
    </source>
</evidence>
<dbReference type="AlphaFoldDB" id="A0A926NBS5"/>
<name>A0A926NBS5_9BACI</name>
<gene>
    <name evidence="1" type="ORF">IC621_13940</name>
</gene>
<dbReference type="RefSeq" id="WP_191158933.1">
    <property type="nucleotide sequence ID" value="NZ_JACXAI010000017.1"/>
</dbReference>
<dbReference type="EMBL" id="JACXAI010000017">
    <property type="protein sequence ID" value="MBD1381337.1"/>
    <property type="molecule type" value="Genomic_DNA"/>
</dbReference>
<proteinExistence type="predicted"/>
<accession>A0A926NBS5</accession>
<reference evidence="1" key="1">
    <citation type="submission" date="2020-09" db="EMBL/GenBank/DDBJ databases">
        <title>A novel bacterium of genus Bacillus, isolated from South China Sea.</title>
        <authorList>
            <person name="Huang H."/>
            <person name="Mo K."/>
            <person name="Hu Y."/>
        </authorList>
    </citation>
    <scope>NUCLEOTIDE SEQUENCE</scope>
    <source>
        <strain evidence="1">IB182487</strain>
    </source>
</reference>
<dbReference type="Proteomes" id="UP000626844">
    <property type="component" value="Unassembled WGS sequence"/>
</dbReference>
<organism evidence="1 2">
    <name type="scientific">Metabacillus arenae</name>
    <dbReference type="NCBI Taxonomy" id="2771434"/>
    <lineage>
        <taxon>Bacteria</taxon>
        <taxon>Bacillati</taxon>
        <taxon>Bacillota</taxon>
        <taxon>Bacilli</taxon>
        <taxon>Bacillales</taxon>
        <taxon>Bacillaceae</taxon>
        <taxon>Metabacillus</taxon>
    </lineage>
</organism>
<protein>
    <submittedName>
        <fullName evidence="1">Uncharacterized protein</fullName>
    </submittedName>
</protein>